<feature type="region of interest" description="Disordered" evidence="1">
    <location>
        <begin position="1718"/>
        <end position="1767"/>
    </location>
</feature>
<dbReference type="PANTHER" id="PTHR47331">
    <property type="entry name" value="PHD-TYPE DOMAIN-CONTAINING PROTEIN"/>
    <property type="match status" value="1"/>
</dbReference>
<keyword evidence="4" id="KW-1185">Reference proteome</keyword>
<gene>
    <name evidence="3" type="ORF">P5673_022341</name>
</gene>
<accession>A0AAD9Q7I4</accession>
<evidence type="ECO:0000256" key="1">
    <source>
        <dbReference type="SAM" id="MobiDB-lite"/>
    </source>
</evidence>
<dbReference type="PANTHER" id="PTHR47331:SF5">
    <property type="entry name" value="RIBONUCLEASE H"/>
    <property type="match status" value="1"/>
</dbReference>
<dbReference type="Pfam" id="PF03564">
    <property type="entry name" value="DUF1759"/>
    <property type="match status" value="1"/>
</dbReference>
<sequence length="1767" mass="197808">MSLSLVKSKRIRSGHKAHVRRVINDANELAGTYDHENPEHRSRAKHYKSTLGKKLELIATLNETILGQVKDEDIEEEIADSSEFMDEIDICLTTLEDATRVEAENVVTPSTQANSSQQDQQVDEPGHGSGGGSKSLTPIERFSYLRASLRGSAAATINGLSLSSANYEAAVALLKERYGDRQKIINAHMDALVNLPIVENARDFKAVRHLYDEVEANAEEYGGLLLPLMFPKIPEEIRLSICTKVSKENWNLEAVLKELKQELANREHCDYSAVTHSGDMSTKEDQKLPNVKKSGGRGPPSTSALIAAGSDRNQKPTCVYCGQHHSSVQCTIVTNAQKRKEILKKSGRCFICIRKNHLSRNCRSQSRCSKCHGRHHSSICDPTETPVSQVSTETQKRESTVDEKKVTSSVNMCVGTKNTVLLQTAKATVYNPGNSHRKMTIGIILDGGSQRSYVKERICDALNLPVAHSELLTINPFGSNTGIHQQCKVVNLCMGTMGSDDVTLSALCVPVINSPVQGQCPTQAMSSYSHLAGLTLADDCEGEANIDILVGRLIRGDSGPTAILTKLGWVLSGPVHYQAPSSTTVNLTSTHVLKCQVSNHPDPDLLESKLERFWRLESLGIVPNESSVYDYFQQRIRFDGQRYEVNLPWKEPHPMLPDNYSLSKSRLVSLLSRLRNDPGVLKDYHAVIQEQVNAGVVERVEEDGPGEVGEVHYLAHHPVVRQDKQTTKVRVVYDASAKKSGGPSLNDCLYSGSPLSETIADVLVRFRCHKTALVGDLEKAFLMISVAEDDRDALRFLWCDDPFSEEPKIIVFRFACVAFGLSSSPFLLNATLKHHIMMYENEDPEFVQKLLQSLYVDDIISGDSDDIGAYKLLAEGGFNARKFVSNSKKLVSQIKENERLLENSCHGSQSIKSKENSETVMEEDESYAKSATHSGSALPATEKVLGVHWNTEEDQLVLDLKEVLEDSSLDDLRPTKCDVARITSKIYDPMGFITPVTVKMKLLCQSLCKKKVGWDEVLDEMSRKIWRNLLKSLKEAEPIRVPRCYFFGVAGRVRSTSLQGFCDASVNAYAAVVYLKIETVDETYLKFVTSKTRVAPLVEQTIPRLELLSALILARLISHIRSVLEDFIPISHVTCWSDSEVALYWIRGEDREWKRFVQNRVCEIRNLVPPKAWRHCSSKDNPADIASRGTSPVILAESTWVSGPDWLKSYEEAMQFSEETAKVKQAPVESLQEAKKEHRELASNLPCSSLLTGSSSLAVSAVIDCKRFSHLYRLLTITALVLRFTRKLKSKGPEPGLVPVDITAEDILEAEELWIRDIQIDLTSSAKFKNWEGEFGVFSDPNGILRCGGRLGKADLSESQKHPALLDANHHVTSLIVRACHERVHHNGVKETLTELRSRFWIVRGRQVVRKLLHECTICRRLQGKPYSPPTAPPLPSFRITKEQAFTFTGVDFAGPLYVKENVYTCAVSRAVHLDTVPDLTAEAFIRNFCRFAARRGLPRELNSDNGKTFVSASKMLRALFNSPTVRRHLANKGVKWTFNLERAPWWGGYFERLVQSVKRCLKKILKNAKVTSEELQTVLVEIEATLNSRPLTFVSSGEIEEPLTPYHLLCGRRLLAMPDREEIEISQLNAEEARGRVALLERLKDHFWIRWRNEYLLELRNSHRLKTRDAEGQTVAVGDVVIVHEDDLHRGLWKLGRVERLIKGKDGLVCGAVVKSTTPKKRNPTRLRRPLQKLYPLELGARSQGDSTEDIPDVPDGAEDAEERPR</sequence>
<dbReference type="InterPro" id="IPR043502">
    <property type="entry name" value="DNA/RNA_pol_sf"/>
</dbReference>
<dbReference type="EMBL" id="JARQWQ010000060">
    <property type="protein sequence ID" value="KAK2555760.1"/>
    <property type="molecule type" value="Genomic_DNA"/>
</dbReference>
<dbReference type="Pfam" id="PF17921">
    <property type="entry name" value="Integrase_H2C2"/>
    <property type="match status" value="1"/>
</dbReference>
<evidence type="ECO:0000313" key="3">
    <source>
        <dbReference type="EMBL" id="KAK2555760.1"/>
    </source>
</evidence>
<dbReference type="InterPro" id="IPR040676">
    <property type="entry name" value="DUF5641"/>
</dbReference>
<feature type="region of interest" description="Disordered" evidence="1">
    <location>
        <begin position="106"/>
        <end position="137"/>
    </location>
</feature>
<feature type="domain" description="Integrase catalytic" evidence="2">
    <location>
        <begin position="1432"/>
        <end position="1614"/>
    </location>
</feature>
<dbReference type="SUPFAM" id="SSF53098">
    <property type="entry name" value="Ribonuclease H-like"/>
    <property type="match status" value="1"/>
</dbReference>
<dbReference type="InterPro" id="IPR012337">
    <property type="entry name" value="RNaseH-like_sf"/>
</dbReference>
<feature type="region of interest" description="Disordered" evidence="1">
    <location>
        <begin position="905"/>
        <end position="935"/>
    </location>
</feature>
<dbReference type="Pfam" id="PF05380">
    <property type="entry name" value="Peptidase_A17"/>
    <property type="match status" value="1"/>
</dbReference>
<dbReference type="PROSITE" id="PS50994">
    <property type="entry name" value="INTEGRASE"/>
    <property type="match status" value="1"/>
</dbReference>
<protein>
    <recommendedName>
        <fullName evidence="2">Integrase catalytic domain-containing protein</fullName>
    </recommendedName>
</protein>
<dbReference type="GO" id="GO:0003676">
    <property type="term" value="F:nucleic acid binding"/>
    <property type="evidence" value="ECO:0007669"/>
    <property type="project" value="InterPro"/>
</dbReference>
<reference evidence="3" key="2">
    <citation type="journal article" date="2023" name="Science">
        <title>Genomic signatures of disease resistance in endangered staghorn corals.</title>
        <authorList>
            <person name="Vollmer S.V."/>
            <person name="Selwyn J.D."/>
            <person name="Despard B.A."/>
            <person name="Roesel C.L."/>
        </authorList>
    </citation>
    <scope>NUCLEOTIDE SEQUENCE</scope>
    <source>
        <strain evidence="3">K2</strain>
    </source>
</reference>
<organism evidence="3 4">
    <name type="scientific">Acropora cervicornis</name>
    <name type="common">Staghorn coral</name>
    <dbReference type="NCBI Taxonomy" id="6130"/>
    <lineage>
        <taxon>Eukaryota</taxon>
        <taxon>Metazoa</taxon>
        <taxon>Cnidaria</taxon>
        <taxon>Anthozoa</taxon>
        <taxon>Hexacorallia</taxon>
        <taxon>Scleractinia</taxon>
        <taxon>Astrocoeniina</taxon>
        <taxon>Acroporidae</taxon>
        <taxon>Acropora</taxon>
    </lineage>
</organism>
<feature type="compositionally biased region" description="Acidic residues" evidence="1">
    <location>
        <begin position="1748"/>
        <end position="1767"/>
    </location>
</feature>
<feature type="compositionally biased region" description="Basic residues" evidence="1">
    <location>
        <begin position="1719"/>
        <end position="1732"/>
    </location>
</feature>
<comment type="caution">
    <text evidence="3">The sequence shown here is derived from an EMBL/GenBank/DDBJ whole genome shotgun (WGS) entry which is preliminary data.</text>
</comment>
<dbReference type="SUPFAM" id="SSF56672">
    <property type="entry name" value="DNA/RNA polymerases"/>
    <property type="match status" value="1"/>
</dbReference>
<dbReference type="InterPro" id="IPR001584">
    <property type="entry name" value="Integrase_cat-core"/>
</dbReference>
<dbReference type="InterPro" id="IPR005312">
    <property type="entry name" value="DUF1759"/>
</dbReference>
<dbReference type="InterPro" id="IPR036397">
    <property type="entry name" value="RNaseH_sf"/>
</dbReference>
<evidence type="ECO:0000313" key="4">
    <source>
        <dbReference type="Proteomes" id="UP001249851"/>
    </source>
</evidence>
<feature type="compositionally biased region" description="Polar residues" evidence="1">
    <location>
        <begin position="107"/>
        <end position="120"/>
    </location>
</feature>
<proteinExistence type="predicted"/>
<dbReference type="InterPro" id="IPR008042">
    <property type="entry name" value="Retrotrans_Pao"/>
</dbReference>
<dbReference type="InterPro" id="IPR041588">
    <property type="entry name" value="Integrase_H2C2"/>
</dbReference>
<name>A0AAD9Q7I4_ACRCE</name>
<feature type="region of interest" description="Disordered" evidence="1">
    <location>
        <begin position="276"/>
        <end position="301"/>
    </location>
</feature>
<dbReference type="Proteomes" id="UP001249851">
    <property type="component" value="Unassembled WGS sequence"/>
</dbReference>
<reference evidence="3" key="1">
    <citation type="journal article" date="2023" name="G3 (Bethesda)">
        <title>Whole genome assembly and annotation of the endangered Caribbean coral Acropora cervicornis.</title>
        <authorList>
            <person name="Selwyn J.D."/>
            <person name="Vollmer S.V."/>
        </authorList>
    </citation>
    <scope>NUCLEOTIDE SEQUENCE</scope>
    <source>
        <strain evidence="3">K2</strain>
    </source>
</reference>
<dbReference type="GO" id="GO:0015074">
    <property type="term" value="P:DNA integration"/>
    <property type="evidence" value="ECO:0007669"/>
    <property type="project" value="InterPro"/>
</dbReference>
<dbReference type="Gene3D" id="3.30.420.10">
    <property type="entry name" value="Ribonuclease H-like superfamily/Ribonuclease H"/>
    <property type="match status" value="1"/>
</dbReference>
<evidence type="ECO:0000259" key="2">
    <source>
        <dbReference type="PROSITE" id="PS50994"/>
    </source>
</evidence>
<dbReference type="Pfam" id="PF18701">
    <property type="entry name" value="DUF5641"/>
    <property type="match status" value="1"/>
</dbReference>